<proteinExistence type="predicted"/>
<feature type="chain" id="PRO_5039136360" description="SLH domain-containing protein" evidence="2">
    <location>
        <begin position="30"/>
        <end position="547"/>
    </location>
</feature>
<sequence length="547" mass="61098">MHKKILCAILAFCLFISSLPVMTSASANADRDLHLVTSYCPDNYLDLRIKGEKLIVTGVLSTGFDSPFWAKMGVSSKNSFYTDEAEYVNITPGKTFSTEISLSSVTEPVSFVVYTNSERYGTYWSYIWHSIYIEPDGAGGYRFQTSPVLENNLEKESYWINPGRYLGSKSSQSNSADYLTGYLNNNLDEETSKKIQALSDEIVQGAKSEYEKVFLLYKWVVENIYYDYDAYYGTSSINTSVSSILDNRRSVCEGYANMLQALIQAQGIPCIKVSTYSLGISTTGKWTDSYIATNSSNHAHNEAFVDGRWIAMDATWDSNNRYENGKYEKRDANCYLYFDITPEVLASDHKIISRPKASEEDTPSSWAQKEVFSAICEGLVPAALQGSYRESITREEFCTLIMNMLCRKNDMNLHEYLKSKKIKLNPNTFTDTSNEYILAANALGIVSGRGNKLFDPRAHITRQEAAAMLARAAKAAGIISPNSEAVFFVDSDKFGSWAADSIAFITALSGSSGTRVMGGTGNNRFSPLDTYTREQSIMSVLRLYECM</sequence>
<evidence type="ECO:0000256" key="2">
    <source>
        <dbReference type="SAM" id="SignalP"/>
    </source>
</evidence>
<feature type="domain" description="SLH" evidence="3">
    <location>
        <begin position="420"/>
        <end position="483"/>
    </location>
</feature>
<keyword evidence="1" id="KW-0677">Repeat</keyword>
<dbReference type="Pfam" id="PF01841">
    <property type="entry name" value="Transglut_core"/>
    <property type="match status" value="1"/>
</dbReference>
<dbReference type="InterPro" id="IPR001119">
    <property type="entry name" value="SLH_dom"/>
</dbReference>
<dbReference type="InterPro" id="IPR002931">
    <property type="entry name" value="Transglutaminase-like"/>
</dbReference>
<dbReference type="SUPFAM" id="SSF54001">
    <property type="entry name" value="Cysteine proteinases"/>
    <property type="match status" value="1"/>
</dbReference>
<dbReference type="EMBL" id="NIOJ01000003">
    <property type="protein sequence ID" value="PNU01157.1"/>
    <property type="molecule type" value="Genomic_DNA"/>
</dbReference>
<dbReference type="InterPro" id="IPR052557">
    <property type="entry name" value="CAP/Cytokinesis_protein"/>
</dbReference>
<reference evidence="4 5" key="1">
    <citation type="submission" date="2017-06" db="EMBL/GenBank/DDBJ databases">
        <title>Investigating the central metabolism of Clostridium thermosuccinogenes.</title>
        <authorList>
            <person name="Koendjbiharie J.G."/>
            <person name="van Kranenburg R."/>
        </authorList>
    </citation>
    <scope>NUCLEOTIDE SEQUENCE [LARGE SCALE GENOMIC DNA]</scope>
    <source>
        <strain evidence="4 5">DSM 5806</strain>
    </source>
</reference>
<dbReference type="PANTHER" id="PTHR46333:SF2">
    <property type="entry name" value="CYTOKINESIS PROTEIN 3"/>
    <property type="match status" value="1"/>
</dbReference>
<comment type="caution">
    <text evidence="4">The sequence shown here is derived from an EMBL/GenBank/DDBJ whole genome shotgun (WGS) entry which is preliminary data.</text>
</comment>
<dbReference type="OrthoDB" id="1698780at2"/>
<gene>
    <name evidence="4" type="ORF">CDQ84_01820</name>
</gene>
<dbReference type="InterPro" id="IPR038765">
    <property type="entry name" value="Papain-like_cys_pep_sf"/>
</dbReference>
<protein>
    <recommendedName>
        <fullName evidence="3">SLH domain-containing protein</fullName>
    </recommendedName>
</protein>
<evidence type="ECO:0000259" key="3">
    <source>
        <dbReference type="PROSITE" id="PS51272"/>
    </source>
</evidence>
<evidence type="ECO:0000313" key="4">
    <source>
        <dbReference type="EMBL" id="PNU01157.1"/>
    </source>
</evidence>
<feature type="domain" description="SLH" evidence="3">
    <location>
        <begin position="485"/>
        <end position="547"/>
    </location>
</feature>
<dbReference type="SMART" id="SM00460">
    <property type="entry name" value="TGc"/>
    <property type="match status" value="1"/>
</dbReference>
<feature type="signal peptide" evidence="2">
    <location>
        <begin position="1"/>
        <end position="29"/>
    </location>
</feature>
<dbReference type="Pfam" id="PF00395">
    <property type="entry name" value="SLH"/>
    <property type="match status" value="1"/>
</dbReference>
<dbReference type="GO" id="GO:0005737">
    <property type="term" value="C:cytoplasm"/>
    <property type="evidence" value="ECO:0007669"/>
    <property type="project" value="TreeGrafter"/>
</dbReference>
<accession>A0A2K2FLP8</accession>
<dbReference type="Proteomes" id="UP000236151">
    <property type="component" value="Unassembled WGS sequence"/>
</dbReference>
<keyword evidence="2" id="KW-0732">Signal</keyword>
<name>A0A2K2FLP8_9CLOT</name>
<dbReference type="PANTHER" id="PTHR46333">
    <property type="entry name" value="CYTOKINESIS PROTEIN 3"/>
    <property type="match status" value="1"/>
</dbReference>
<dbReference type="Gene3D" id="3.10.620.30">
    <property type="match status" value="1"/>
</dbReference>
<dbReference type="RefSeq" id="WP_103080015.1">
    <property type="nucleotide sequence ID" value="NZ_CP021850.1"/>
</dbReference>
<dbReference type="AlphaFoldDB" id="A0A2K2FLP8"/>
<dbReference type="KEGG" id="cthd:CDO33_10740"/>
<evidence type="ECO:0000313" key="5">
    <source>
        <dbReference type="Proteomes" id="UP000236151"/>
    </source>
</evidence>
<dbReference type="PROSITE" id="PS51272">
    <property type="entry name" value="SLH"/>
    <property type="match status" value="2"/>
</dbReference>
<evidence type="ECO:0000256" key="1">
    <source>
        <dbReference type="ARBA" id="ARBA00022737"/>
    </source>
</evidence>
<organism evidence="4 5">
    <name type="scientific">Clostridium thermosuccinogenes</name>
    <dbReference type="NCBI Taxonomy" id="84032"/>
    <lineage>
        <taxon>Bacteria</taxon>
        <taxon>Bacillati</taxon>
        <taxon>Bacillota</taxon>
        <taxon>Clostridia</taxon>
        <taxon>Eubacteriales</taxon>
        <taxon>Clostridiaceae</taxon>
        <taxon>Clostridium</taxon>
    </lineage>
</organism>
<keyword evidence="5" id="KW-1185">Reference proteome</keyword>